<name>A0ACC5U7H2_9FLAO</name>
<sequence length="381" mass="43563">MSNTKPHILIFSDWFLPAYKAGGPIQSVANLVNHLGQDYNFWVVTSNTDLDAPLPLRSEETNVWLQKDNYQVIYLDAQHQNLKAYKEIITQQNFKAVYFNSLFSPKFTLLPLWLTQNLDIKKVLAPRGMLGKGALAIKPLKKKLFLAALKASGLPSKIYWHATDVSEKLEIEAHFGKNMKINVAPNLSAKINSEPTPKLKITNSLNLFFVSRISIKKNLLACVKTLQAINSKLAIQFKIIGPIEEKTYWAQCQREIEKLPSNVTCEYLGAIPNFKLKDTLKDLHVLFLPTQHENFGHVIMEAWQNACPVIISKNTPWKNLEPKQIGFDIPLDHQDTLKQKIEQFAKMNEEEFHVWSQASFNFAKKFTENPELISKTKALFE</sequence>
<organism evidence="1 2">
    <name type="scientific">Pseudotamlana agarivorans</name>
    <dbReference type="NCBI Taxonomy" id="481183"/>
    <lineage>
        <taxon>Bacteria</taxon>
        <taxon>Pseudomonadati</taxon>
        <taxon>Bacteroidota</taxon>
        <taxon>Flavobacteriia</taxon>
        <taxon>Flavobacteriales</taxon>
        <taxon>Flavobacteriaceae</taxon>
        <taxon>Pseudotamlana</taxon>
    </lineage>
</organism>
<gene>
    <name evidence="1" type="ORF">KO493_06040</name>
</gene>
<evidence type="ECO:0000313" key="2">
    <source>
        <dbReference type="Proteomes" id="UP001647509"/>
    </source>
</evidence>
<protein>
    <submittedName>
        <fullName evidence="1">Glycosyltransferase</fullName>
    </submittedName>
</protein>
<accession>A0ACC5U7H2</accession>
<dbReference type="EMBL" id="JAHKPD010000011">
    <property type="protein sequence ID" value="MBU2950249.1"/>
    <property type="molecule type" value="Genomic_DNA"/>
</dbReference>
<comment type="caution">
    <text evidence="1">The sequence shown here is derived from an EMBL/GenBank/DDBJ whole genome shotgun (WGS) entry which is preliminary data.</text>
</comment>
<reference evidence="1" key="1">
    <citation type="submission" date="2021-05" db="EMBL/GenBank/DDBJ databases">
        <title>Draft genomes of bacteria isolated from model marine particles.</title>
        <authorList>
            <person name="Datta M.S."/>
            <person name="Schwartzman J.A."/>
            <person name="Enke T.N."/>
            <person name="Saavedra J."/>
            <person name="Cermak N."/>
            <person name="Cordero O.X."/>
        </authorList>
    </citation>
    <scope>NUCLEOTIDE SEQUENCE</scope>
    <source>
        <strain evidence="1">I2M19</strain>
    </source>
</reference>
<proteinExistence type="predicted"/>
<evidence type="ECO:0000313" key="1">
    <source>
        <dbReference type="EMBL" id="MBU2950249.1"/>
    </source>
</evidence>
<dbReference type="Proteomes" id="UP001647509">
    <property type="component" value="Unassembled WGS sequence"/>
</dbReference>
<keyword evidence="2" id="KW-1185">Reference proteome</keyword>